<name>A0A6B0S7G5_9CETA</name>
<comment type="subcellular location">
    <subcellularLocation>
        <location evidence="1">Membrane</location>
        <topology evidence="1">Multi-pass membrane protein</topology>
    </subcellularLocation>
</comment>
<dbReference type="PANTHER" id="PTHR23320">
    <property type="entry name" value="MEMBRANE-SPANNING 4-DOMAINS SUBFAMILY A MS4A -RELATED"/>
    <property type="match status" value="1"/>
</dbReference>
<evidence type="ECO:0000256" key="3">
    <source>
        <dbReference type="ARBA" id="ARBA00022692"/>
    </source>
</evidence>
<dbReference type="InterPro" id="IPR030417">
    <property type="entry name" value="MS4A"/>
</dbReference>
<evidence type="ECO:0000256" key="4">
    <source>
        <dbReference type="ARBA" id="ARBA00022989"/>
    </source>
</evidence>
<accession>A0A6B0S7G5</accession>
<dbReference type="GO" id="GO:0007166">
    <property type="term" value="P:cell surface receptor signaling pathway"/>
    <property type="evidence" value="ECO:0007669"/>
    <property type="project" value="TreeGrafter"/>
</dbReference>
<dbReference type="Pfam" id="PF04103">
    <property type="entry name" value="CD20"/>
    <property type="match status" value="1"/>
</dbReference>
<sequence length="162" mass="17260">MALSVRCTGLSPHPGLTLFQVTLSRIMNSLSAVAAAAGIILLIIGFLIDRDFLCGYSGEVSECHAVTTLFIVTLSRIMNSLSAVAAAAGIILLIIGFLIDRDFLCGYSGEVSECHAVTTLFIGILIMLMAFSITEFLISLSFSVMRGPTECGDCEEWDGAEL</sequence>
<comment type="caution">
    <text evidence="7">The sequence shown here is derived from an EMBL/GenBank/DDBJ whole genome shotgun (WGS) entry which is preliminary data.</text>
</comment>
<evidence type="ECO:0000256" key="6">
    <source>
        <dbReference type="SAM" id="Phobius"/>
    </source>
</evidence>
<gene>
    <name evidence="7" type="ORF">E5288_WYG003937</name>
</gene>
<evidence type="ECO:0000256" key="5">
    <source>
        <dbReference type="ARBA" id="ARBA00023136"/>
    </source>
</evidence>
<comment type="similarity">
    <text evidence="2">Belongs to the MS4A family.</text>
</comment>
<organism evidence="7 8">
    <name type="scientific">Bos mutus</name>
    <name type="common">wild yak</name>
    <dbReference type="NCBI Taxonomy" id="72004"/>
    <lineage>
        <taxon>Eukaryota</taxon>
        <taxon>Metazoa</taxon>
        <taxon>Chordata</taxon>
        <taxon>Craniata</taxon>
        <taxon>Vertebrata</taxon>
        <taxon>Euteleostomi</taxon>
        <taxon>Mammalia</taxon>
        <taxon>Eutheria</taxon>
        <taxon>Laurasiatheria</taxon>
        <taxon>Artiodactyla</taxon>
        <taxon>Ruminantia</taxon>
        <taxon>Pecora</taxon>
        <taxon>Bovidae</taxon>
        <taxon>Bovinae</taxon>
        <taxon>Bos</taxon>
    </lineage>
</organism>
<protein>
    <submittedName>
        <fullName evidence="7">Uncharacterized protein</fullName>
    </submittedName>
</protein>
<feature type="transmembrane region" description="Helical" evidence="6">
    <location>
        <begin position="26"/>
        <end position="48"/>
    </location>
</feature>
<evidence type="ECO:0000313" key="7">
    <source>
        <dbReference type="EMBL" id="MXQ98142.1"/>
    </source>
</evidence>
<keyword evidence="8" id="KW-1185">Reference proteome</keyword>
<reference evidence="7" key="1">
    <citation type="submission" date="2019-10" db="EMBL/GenBank/DDBJ databases">
        <title>The sequence and de novo assembly of the wild yak genome.</title>
        <authorList>
            <person name="Liu Y."/>
        </authorList>
    </citation>
    <scope>NUCLEOTIDE SEQUENCE [LARGE SCALE GENOMIC DNA]</scope>
    <source>
        <strain evidence="7">WY2019</strain>
    </source>
</reference>
<proteinExistence type="inferred from homology"/>
<dbReference type="EMBL" id="VBQZ03000220">
    <property type="protein sequence ID" value="MXQ98142.1"/>
    <property type="molecule type" value="Genomic_DNA"/>
</dbReference>
<evidence type="ECO:0000256" key="2">
    <source>
        <dbReference type="ARBA" id="ARBA00009565"/>
    </source>
</evidence>
<feature type="transmembrane region" description="Helical" evidence="6">
    <location>
        <begin position="81"/>
        <end position="99"/>
    </location>
</feature>
<keyword evidence="4 6" id="KW-1133">Transmembrane helix</keyword>
<keyword evidence="5 6" id="KW-0472">Membrane</keyword>
<evidence type="ECO:0000313" key="8">
    <source>
        <dbReference type="Proteomes" id="UP000322234"/>
    </source>
</evidence>
<keyword evidence="3 6" id="KW-0812">Transmembrane</keyword>
<dbReference type="InterPro" id="IPR007237">
    <property type="entry name" value="CD20-like"/>
</dbReference>
<dbReference type="PANTHER" id="PTHR23320:SF54">
    <property type="entry name" value="MEMBRANE-SPANNING 4-DOMAINS SUBFAMILY A MEMBER 5"/>
    <property type="match status" value="1"/>
</dbReference>
<feature type="transmembrane region" description="Helical" evidence="6">
    <location>
        <begin position="119"/>
        <end position="138"/>
    </location>
</feature>
<dbReference type="GO" id="GO:0005886">
    <property type="term" value="C:plasma membrane"/>
    <property type="evidence" value="ECO:0007669"/>
    <property type="project" value="TreeGrafter"/>
</dbReference>
<evidence type="ECO:0000256" key="1">
    <source>
        <dbReference type="ARBA" id="ARBA00004141"/>
    </source>
</evidence>
<dbReference type="AlphaFoldDB" id="A0A6B0S7G5"/>
<dbReference type="Proteomes" id="UP000322234">
    <property type="component" value="Unassembled WGS sequence"/>
</dbReference>